<dbReference type="EC" id="2.8.3.5" evidence="3"/>
<evidence type="ECO:0000256" key="4">
    <source>
        <dbReference type="PIRSR" id="PIRSR000858-1"/>
    </source>
</evidence>
<dbReference type="GO" id="GO:0046952">
    <property type="term" value="P:ketone body catabolic process"/>
    <property type="evidence" value="ECO:0007669"/>
    <property type="project" value="InterPro"/>
</dbReference>
<dbReference type="Ensembl" id="ENSSBOT00000052535.1">
    <property type="protein sequence ID" value="ENSSBOP00000035604.1"/>
    <property type="gene ID" value="ENSSBOG00000033904.1"/>
</dbReference>
<organism evidence="5 6">
    <name type="scientific">Saimiri boliviensis boliviensis</name>
    <name type="common">Bolivian squirrel monkey</name>
    <dbReference type="NCBI Taxonomy" id="39432"/>
    <lineage>
        <taxon>Eukaryota</taxon>
        <taxon>Metazoa</taxon>
        <taxon>Chordata</taxon>
        <taxon>Craniata</taxon>
        <taxon>Vertebrata</taxon>
        <taxon>Euteleostomi</taxon>
        <taxon>Mammalia</taxon>
        <taxon>Eutheria</taxon>
        <taxon>Euarchontoglires</taxon>
        <taxon>Primates</taxon>
        <taxon>Haplorrhini</taxon>
        <taxon>Platyrrhini</taxon>
        <taxon>Cebidae</taxon>
        <taxon>Saimiriinae</taxon>
        <taxon>Saimiri</taxon>
    </lineage>
</organism>
<reference evidence="5" key="1">
    <citation type="submission" date="2025-08" db="UniProtKB">
        <authorList>
            <consortium name="Ensembl"/>
        </authorList>
    </citation>
    <scope>IDENTIFICATION</scope>
</reference>
<dbReference type="SMART" id="SM00882">
    <property type="entry name" value="CoA_trans"/>
    <property type="match status" value="2"/>
</dbReference>
<dbReference type="GO" id="GO:0008260">
    <property type="term" value="F:succinyl-CoA:3-oxo-acid CoA-transferase activity"/>
    <property type="evidence" value="ECO:0007669"/>
    <property type="project" value="UniProtKB-EC"/>
</dbReference>
<comment type="function">
    <text evidence="3">Key enzyme for ketone body catabolism. Transfers the CoA moiety from succinate to acetoacetate. Formation of the enzyme-CoA intermediate proceeds via an unstable anhydride species formed between the carboxylate groups of the enzyme and substrate.</text>
</comment>
<dbReference type="AlphaFoldDB" id="A0A2K6UUK9"/>
<evidence type="ECO:0000256" key="1">
    <source>
        <dbReference type="ARBA" id="ARBA00007154"/>
    </source>
</evidence>
<comment type="pathway">
    <text evidence="3">Ketone metabolism; succinyl-CoA degradation; acetoacetyl-CoA from succinyl-CoA: step 1/1.</text>
</comment>
<sequence>SPPHLANFCIFSREGVLPCWSGWSRTHDLNLPKCWDYRSWYKGCVCSFSTGFYTDPGEAVKDIADSATILVGGFWLCGIPENLIGALQKTGVKGLTAVSNNARADYFGLGLLLRSNQIKRMYLSGELEVELTPQGTLAERICAGGAGVPAFYTPTGYGTLVQEGGSPIKYNKGGSVAIASKPREVREFDGQHFILEEAITGDFALKADRAGINVIFRKSARNFNLPVWKAAETTVVEIYVHHLIKGEKYEKRIERLSIRKEGDGEAKSAKPGDDLKAALEFEDGMYANLRIGIPLLASNFISPNVTVHLQSENGVLSLRPYPGHEADADLINAGKETVTVLGASFFSGNESFAMIRGGHVDLTMLGAMQVSKYGDLANWMIPGKMVKGMGGAMDLVSSTKTKVVVNMEHSAKGNQCVNWIITEKAMFDLWEGLTVDDIQKSTGYDFAVSPKLMSMQQMAN</sequence>
<dbReference type="InterPro" id="IPR037171">
    <property type="entry name" value="NagB/RpiA_transferase-like"/>
</dbReference>
<dbReference type="PANTHER" id="PTHR13707:SF30">
    <property type="entry name" value="SUCCINYL-COA:3-KETOACID COENZYME A TRANSFERASE 1, MITOCHONDRIAL"/>
    <property type="match status" value="1"/>
</dbReference>
<dbReference type="SUPFAM" id="SSF100950">
    <property type="entry name" value="NagB/RpiA/CoA transferase-like"/>
    <property type="match status" value="2"/>
</dbReference>
<reference evidence="5" key="2">
    <citation type="submission" date="2025-09" db="UniProtKB">
        <authorList>
            <consortium name="Ensembl"/>
        </authorList>
    </citation>
    <scope>IDENTIFICATION</scope>
</reference>
<feature type="active site" description="5-glutamyl coenzyme A thioester intermediate" evidence="4">
    <location>
        <position position="312"/>
    </location>
</feature>
<dbReference type="OMA" id="GMGPHPT"/>
<dbReference type="PIRSF" id="PIRSF000858">
    <property type="entry name" value="SCOT-t"/>
    <property type="match status" value="1"/>
</dbReference>
<evidence type="ECO:0000313" key="5">
    <source>
        <dbReference type="Ensembl" id="ENSSBOP00000035604.1"/>
    </source>
</evidence>
<dbReference type="Proteomes" id="UP000233220">
    <property type="component" value="Unplaced"/>
</dbReference>
<keyword evidence="2 3" id="KW-0808">Transferase</keyword>
<comment type="catalytic activity">
    <reaction evidence="3">
        <text>a 3-oxo acid + succinyl-CoA = a 3-oxoacyl-CoA + succinate</text>
        <dbReference type="Rhea" id="RHEA:24564"/>
        <dbReference type="ChEBI" id="CHEBI:30031"/>
        <dbReference type="ChEBI" id="CHEBI:35973"/>
        <dbReference type="ChEBI" id="CHEBI:57292"/>
        <dbReference type="ChEBI" id="CHEBI:90726"/>
        <dbReference type="EC" id="2.8.3.5"/>
    </reaction>
</comment>
<dbReference type="GeneTree" id="ENSGT00390000009130"/>
<dbReference type="InterPro" id="IPR014388">
    <property type="entry name" value="3-oxoacid_CoA-transferase"/>
</dbReference>
<proteinExistence type="inferred from homology"/>
<keyword evidence="3" id="KW-0496">Mitochondrion</keyword>
<dbReference type="PANTHER" id="PTHR13707">
    <property type="entry name" value="KETOACID-COENZYME A TRANSFERASE"/>
    <property type="match status" value="1"/>
</dbReference>
<dbReference type="UniPathway" id="UPA00929">
    <property type="reaction ID" value="UER00894"/>
</dbReference>
<dbReference type="GO" id="GO:0005739">
    <property type="term" value="C:mitochondrion"/>
    <property type="evidence" value="ECO:0007669"/>
    <property type="project" value="TreeGrafter"/>
</dbReference>
<comment type="similarity">
    <text evidence="1 3">Belongs to the 3-oxoacid CoA-transferase family.</text>
</comment>
<evidence type="ECO:0000256" key="2">
    <source>
        <dbReference type="ARBA" id="ARBA00022679"/>
    </source>
</evidence>
<accession>A0A2K6UUK9</accession>
<keyword evidence="6" id="KW-1185">Reference proteome</keyword>
<dbReference type="Gene3D" id="3.40.1080.10">
    <property type="entry name" value="Glutaconate Coenzyme A-transferase"/>
    <property type="match status" value="2"/>
</dbReference>
<protein>
    <recommendedName>
        <fullName evidence="3">Succinyl-CoA:3-ketoacid-coenzyme A transferase</fullName>
        <ecNumber evidence="3">2.8.3.5</ecNumber>
    </recommendedName>
</protein>
<name>A0A2K6UUK9_SAIBB</name>
<dbReference type="Pfam" id="PF01144">
    <property type="entry name" value="CoA_trans"/>
    <property type="match status" value="2"/>
</dbReference>
<evidence type="ECO:0000313" key="6">
    <source>
        <dbReference type="Proteomes" id="UP000233220"/>
    </source>
</evidence>
<evidence type="ECO:0000256" key="3">
    <source>
        <dbReference type="PIRNR" id="PIRNR000858"/>
    </source>
</evidence>
<dbReference type="InterPro" id="IPR004165">
    <property type="entry name" value="CoA_trans_fam_I"/>
</dbReference>
<dbReference type="STRING" id="39432.ENSSBOP00000035604"/>